<dbReference type="Proteomes" id="UP000253987">
    <property type="component" value="Unassembled WGS sequence"/>
</dbReference>
<name>A0A2V3ZLD6_9GAMM</name>
<keyword evidence="1" id="KW-0472">Membrane</keyword>
<dbReference type="AlphaFoldDB" id="A0A2V3ZLD6"/>
<feature type="transmembrane region" description="Helical" evidence="1">
    <location>
        <begin position="54"/>
        <end position="75"/>
    </location>
</feature>
<evidence type="ECO:0000256" key="1">
    <source>
        <dbReference type="SAM" id="Phobius"/>
    </source>
</evidence>
<keyword evidence="1" id="KW-0812">Transmembrane</keyword>
<evidence type="ECO:0000313" key="2">
    <source>
        <dbReference type="EMBL" id="PXX91567.1"/>
    </source>
</evidence>
<reference evidence="2 3" key="2">
    <citation type="submission" date="2018-06" db="EMBL/GenBank/DDBJ databases">
        <title>Marinobactersediminissp. nov, a moderately halophilic bacterium isolated from marine solar saltern.</title>
        <authorList>
            <person name="Zhang Y."/>
        </authorList>
    </citation>
    <scope>NUCLEOTIDE SEQUENCE [LARGE SCALE GENOMIC DNA]</scope>
    <source>
        <strain evidence="2 3">F01</strain>
    </source>
</reference>
<evidence type="ECO:0000313" key="3">
    <source>
        <dbReference type="Proteomes" id="UP000253987"/>
    </source>
</evidence>
<keyword evidence="1" id="KW-1133">Transmembrane helix</keyword>
<dbReference type="OrthoDB" id="6369866at2"/>
<gene>
    <name evidence="2" type="ORF">DIT71_06675</name>
</gene>
<accession>A0A2V3ZLD6</accession>
<protein>
    <submittedName>
        <fullName evidence="2">Uncharacterized protein</fullName>
    </submittedName>
</protein>
<organism evidence="2 3">
    <name type="scientific">Marinobacter vulgaris</name>
    <dbReference type="NCBI Taxonomy" id="1928331"/>
    <lineage>
        <taxon>Bacteria</taxon>
        <taxon>Pseudomonadati</taxon>
        <taxon>Pseudomonadota</taxon>
        <taxon>Gammaproteobacteria</taxon>
        <taxon>Pseudomonadales</taxon>
        <taxon>Marinobacteraceae</taxon>
        <taxon>Marinobacter</taxon>
    </lineage>
</organism>
<dbReference type="EMBL" id="QFWX01000003">
    <property type="protein sequence ID" value="PXX91567.1"/>
    <property type="molecule type" value="Genomic_DNA"/>
</dbReference>
<proteinExistence type="predicted"/>
<comment type="caution">
    <text evidence="2">The sequence shown here is derived from an EMBL/GenBank/DDBJ whole genome shotgun (WGS) entry which is preliminary data.</text>
</comment>
<keyword evidence="3" id="KW-1185">Reference proteome</keyword>
<reference evidence="3" key="1">
    <citation type="submission" date="2018-05" db="EMBL/GenBank/DDBJ databases">
        <authorList>
            <person name="Lu D."/>
        </authorList>
    </citation>
    <scope>NUCLEOTIDE SEQUENCE [LARGE SCALE GENOMIC DNA]</scope>
    <source>
        <strain evidence="3">F01</strain>
    </source>
</reference>
<sequence length="76" mass="8889">MPSCYSCRKRFEPSALRVWYSKNYCERCGKGLFGDDYYRFSEKPDLTVQKTITVYLKVIVYSVTGVGLLVLLYWLA</sequence>